<organism evidence="2">
    <name type="scientific">metagenome</name>
    <dbReference type="NCBI Taxonomy" id="256318"/>
    <lineage>
        <taxon>unclassified sequences</taxon>
        <taxon>metagenomes</taxon>
    </lineage>
</organism>
<sequence length="93" mass="10453">MAETKTFTGITPDVWERLKAYGRDAHGTQFEPEDGPSGVATTRTPVGEIAIRYDYDEAASRLCYTLERKPFFVMGWQIWGGIEATLDRCRSCG</sequence>
<name>A0A380TJ78_9ZZZZ</name>
<reference evidence="2" key="1">
    <citation type="submission" date="2018-07" db="EMBL/GenBank/DDBJ databases">
        <authorList>
            <person name="Quirk P.G."/>
            <person name="Krulwich T.A."/>
        </authorList>
    </citation>
    <scope>NUCLEOTIDE SEQUENCE</scope>
</reference>
<evidence type="ECO:0000313" key="2">
    <source>
        <dbReference type="EMBL" id="SUS08057.1"/>
    </source>
</evidence>
<dbReference type="EMBL" id="UIDG01000522">
    <property type="protein sequence ID" value="SUS08057.1"/>
    <property type="molecule type" value="Genomic_DNA"/>
</dbReference>
<protein>
    <submittedName>
        <fullName evidence="2">Uncharacterized protein</fullName>
    </submittedName>
</protein>
<dbReference type="EMBL" id="UIDG01000196">
    <property type="protein sequence ID" value="SUS06371.1"/>
    <property type="molecule type" value="Genomic_DNA"/>
</dbReference>
<evidence type="ECO:0000313" key="1">
    <source>
        <dbReference type="EMBL" id="SUS06371.1"/>
    </source>
</evidence>
<proteinExistence type="predicted"/>
<accession>A0A380TJ78</accession>
<gene>
    <name evidence="1" type="ORF">DF3PB_2750002</name>
    <name evidence="2" type="ORF">DF3PB_5690005</name>
</gene>
<dbReference type="AlphaFoldDB" id="A0A380TJ78"/>